<dbReference type="GO" id="GO:0071555">
    <property type="term" value="P:cell wall organization"/>
    <property type="evidence" value="ECO:0007669"/>
    <property type="project" value="UniProtKB-KW"/>
</dbReference>
<keyword evidence="17" id="KW-1133">Transmembrane helix</keyword>
<dbReference type="GO" id="GO:0009986">
    <property type="term" value="C:cell surface"/>
    <property type="evidence" value="ECO:0007669"/>
    <property type="project" value="TreeGrafter"/>
</dbReference>
<dbReference type="GO" id="GO:0005886">
    <property type="term" value="C:plasma membrane"/>
    <property type="evidence" value="ECO:0007669"/>
    <property type="project" value="UniProtKB-SubCell"/>
</dbReference>
<feature type="region of interest" description="Disordered" evidence="16">
    <location>
        <begin position="345"/>
        <end position="365"/>
    </location>
</feature>
<dbReference type="InterPro" id="IPR050732">
    <property type="entry name" value="Beta-glucan_modifiers"/>
</dbReference>
<evidence type="ECO:0000256" key="6">
    <source>
        <dbReference type="ARBA" id="ARBA00022801"/>
    </source>
</evidence>
<keyword evidence="17" id="KW-0812">Transmembrane</keyword>
<dbReference type="EMBL" id="KV460259">
    <property type="protein sequence ID" value="OBT93000.1"/>
    <property type="molecule type" value="Genomic_DNA"/>
</dbReference>
<feature type="compositionally biased region" description="Low complexity" evidence="16">
    <location>
        <begin position="66"/>
        <end position="76"/>
    </location>
</feature>
<evidence type="ECO:0000256" key="16">
    <source>
        <dbReference type="SAM" id="MobiDB-lite"/>
    </source>
</evidence>
<evidence type="ECO:0000256" key="3">
    <source>
        <dbReference type="ARBA" id="ARBA00008773"/>
    </source>
</evidence>
<dbReference type="OrthoDB" id="68336at2759"/>
<evidence type="ECO:0000256" key="4">
    <source>
        <dbReference type="ARBA" id="ARBA00012780"/>
    </source>
</evidence>
<keyword evidence="9" id="KW-0325">Glycoprotein</keyword>
<evidence type="ECO:0000256" key="9">
    <source>
        <dbReference type="ARBA" id="ARBA00023180"/>
    </source>
</evidence>
<keyword evidence="7" id="KW-0735">Signal-anchor</keyword>
<dbReference type="InterPro" id="IPR017853">
    <property type="entry name" value="GH"/>
</dbReference>
<keyword evidence="6" id="KW-0378">Hydrolase</keyword>
<keyword evidence="19" id="KW-1185">Reference proteome</keyword>
<dbReference type="PANTHER" id="PTHR16631:SF17">
    <property type="entry name" value="GLUCAN ENDO-1,3-BETA-GLUCOSIDASE BTGC"/>
    <property type="match status" value="1"/>
</dbReference>
<keyword evidence="5" id="KW-1003">Cell membrane</keyword>
<evidence type="ECO:0000256" key="13">
    <source>
        <dbReference type="ARBA" id="ARBA00037649"/>
    </source>
</evidence>
<feature type="compositionally biased region" description="Polar residues" evidence="16">
    <location>
        <begin position="46"/>
        <end position="56"/>
    </location>
</feature>
<evidence type="ECO:0000256" key="1">
    <source>
        <dbReference type="ARBA" id="ARBA00000382"/>
    </source>
</evidence>
<dbReference type="STRING" id="342668.A0A1B8GB00"/>
<feature type="compositionally biased region" description="Basic and acidic residues" evidence="16">
    <location>
        <begin position="198"/>
        <end position="211"/>
    </location>
</feature>
<dbReference type="SUPFAM" id="SSF51445">
    <property type="entry name" value="(Trans)glycosidases"/>
    <property type="match status" value="1"/>
</dbReference>
<dbReference type="GO" id="GO:0042973">
    <property type="term" value="F:glucan endo-1,3-beta-D-glucosidase activity"/>
    <property type="evidence" value="ECO:0007669"/>
    <property type="project" value="UniProtKB-EC"/>
</dbReference>
<dbReference type="RefSeq" id="XP_018126733.1">
    <property type="nucleotide sequence ID" value="XM_018278048.2"/>
</dbReference>
<dbReference type="FunFam" id="3.20.20.80:FF:000151">
    <property type="entry name" value="Glucan endo-1,3-beta-glucosidase btgC"/>
    <property type="match status" value="1"/>
</dbReference>
<dbReference type="Proteomes" id="UP000091956">
    <property type="component" value="Unassembled WGS sequence"/>
</dbReference>
<evidence type="ECO:0000256" key="7">
    <source>
        <dbReference type="ARBA" id="ARBA00022968"/>
    </source>
</evidence>
<feature type="transmembrane region" description="Helical" evidence="17">
    <location>
        <begin position="392"/>
        <end position="416"/>
    </location>
</feature>
<organism evidence="18 19">
    <name type="scientific">Pseudogymnoascus verrucosus</name>
    <dbReference type="NCBI Taxonomy" id="342668"/>
    <lineage>
        <taxon>Eukaryota</taxon>
        <taxon>Fungi</taxon>
        <taxon>Dikarya</taxon>
        <taxon>Ascomycota</taxon>
        <taxon>Pezizomycotina</taxon>
        <taxon>Leotiomycetes</taxon>
        <taxon>Thelebolales</taxon>
        <taxon>Thelebolaceae</taxon>
        <taxon>Pseudogymnoascus</taxon>
    </lineage>
</organism>
<evidence type="ECO:0000313" key="19">
    <source>
        <dbReference type="Proteomes" id="UP000091956"/>
    </source>
</evidence>
<keyword evidence="8 17" id="KW-0472">Membrane</keyword>
<accession>A0A1B8GB00</accession>
<feature type="compositionally biased region" description="Low complexity" evidence="16">
    <location>
        <begin position="174"/>
        <end position="183"/>
    </location>
</feature>
<evidence type="ECO:0000256" key="15">
    <source>
        <dbReference type="ARBA" id="ARBA00043078"/>
    </source>
</evidence>
<dbReference type="GeneID" id="28842013"/>
<keyword evidence="11" id="KW-0961">Cell wall biogenesis/degradation</keyword>
<keyword evidence="12" id="KW-0624">Polysaccharide degradation</keyword>
<evidence type="ECO:0000256" key="8">
    <source>
        <dbReference type="ARBA" id="ARBA00023136"/>
    </source>
</evidence>
<evidence type="ECO:0000313" key="18">
    <source>
        <dbReference type="EMBL" id="OBT93000.1"/>
    </source>
</evidence>
<dbReference type="GO" id="GO:0005576">
    <property type="term" value="C:extracellular region"/>
    <property type="evidence" value="ECO:0007669"/>
    <property type="project" value="TreeGrafter"/>
</dbReference>
<reference evidence="19" key="2">
    <citation type="journal article" date="2018" name="Nat. Commun.">
        <title>Extreme sensitivity to ultraviolet light in the fungal pathogen causing white-nose syndrome of bats.</title>
        <authorList>
            <person name="Palmer J.M."/>
            <person name="Drees K.P."/>
            <person name="Foster J.T."/>
            <person name="Lindner D.L."/>
        </authorList>
    </citation>
    <scope>NUCLEOTIDE SEQUENCE [LARGE SCALE GENOMIC DNA]</scope>
    <source>
        <strain evidence="19">UAMH 10579</strain>
    </source>
</reference>
<dbReference type="EC" id="3.2.1.39" evidence="4"/>
<evidence type="ECO:0000256" key="2">
    <source>
        <dbReference type="ARBA" id="ARBA00004401"/>
    </source>
</evidence>
<comment type="function">
    <text evidence="13">Glucanases play a role in cell expansion during growth, in cell-cell fusion during mating, and in spore release during sporulation. This enzyme may be involved in beta-glucan degradation. Active on laminarin and lichenan.</text>
</comment>
<evidence type="ECO:0000256" key="17">
    <source>
        <dbReference type="SAM" id="Phobius"/>
    </source>
</evidence>
<dbReference type="Gene3D" id="3.20.20.80">
    <property type="entry name" value="Glycosidases"/>
    <property type="match status" value="1"/>
</dbReference>
<evidence type="ECO:0000256" key="11">
    <source>
        <dbReference type="ARBA" id="ARBA00023316"/>
    </source>
</evidence>
<dbReference type="GO" id="GO:0009277">
    <property type="term" value="C:fungal-type cell wall"/>
    <property type="evidence" value="ECO:0007669"/>
    <property type="project" value="TreeGrafter"/>
</dbReference>
<feature type="region of interest" description="Disordered" evidence="16">
    <location>
        <begin position="1"/>
        <end position="228"/>
    </location>
</feature>
<evidence type="ECO:0000256" key="10">
    <source>
        <dbReference type="ARBA" id="ARBA00023277"/>
    </source>
</evidence>
<comment type="similarity">
    <text evidence="3">Belongs to the glycosyl hydrolase 17 family.</text>
</comment>
<evidence type="ECO:0000256" key="5">
    <source>
        <dbReference type="ARBA" id="ARBA00022475"/>
    </source>
</evidence>
<proteinExistence type="inferred from homology"/>
<dbReference type="PANTHER" id="PTHR16631">
    <property type="entry name" value="GLUCAN 1,3-BETA-GLUCOSIDASE"/>
    <property type="match status" value="1"/>
</dbReference>
<gene>
    <name evidence="18" type="ORF">VE01_08627</name>
</gene>
<comment type="subcellular location">
    <subcellularLocation>
        <location evidence="2">Cell membrane</location>
        <topology evidence="2">Single-pass type II membrane protein</topology>
    </subcellularLocation>
</comment>
<keyword evidence="10" id="KW-0119">Carbohydrate metabolism</keyword>
<sequence length="772" mass="83511">MSRYVNDYDDPSAEPLNHPGASSSPPNPIYPQHGSFTRQQRRPVQGANTQPSQQRGPPNVPPHAGQQQQQQQQQQQYYNREPYNTTSMASSTTPGADNFGQQAGGGIAGIAMGVADNRPRESGMEAMRSIPEYGVDGRPLNYNQSQRQGPGPGYRQPTLPPVAGGQQRYRDADPVVNPAANPAHMGYYGGDNYSDEGYDNRRYDSRERSPYDGEMYGRQGQGQGNSRQGYPVAAGVPLMAVSRPPGESGTRAGDYAGYDPQQDAALHRYSQRIDPSWQLQDPNAIVDDGDDGLDYVQPSHHRNSLLSLGRSSDRLSTSTGGALAAGGALGAGALGGIAARNGSGSAAEGASLFSGPGNPSTGSGAHAAFIANEREKDSWMAKENKKHKKSMWIAIAIIAFLVIGGTVGGVLGAMLAKKGGGSSSSDSTTAAGSGGSATDDTKANGDLNKDSAEIKALLNNAKLHKVFPGMDYTPMYTQYPDCLHYPASQNNVTRDMAVISQLTNVVRLYGTDCNQTELVLHSLKQLGLQDTMKVWLGVWQDKNETTNARQLDQMYDILKNYGTTPFMGTIIGNEMLFREDIDSWALGALLDQVRAKFKTLKYDLSVSTSDLGNSWDAALAAKSDYILSNVHPFFTGKPIAEAAEFTWQFWQNQDFPLKPDLKKNIIAETGWPTKGGIDCGYGVYTCDAGSVAGVSELNQFMEQWVCQAMTNGTQYFWFEAFDEPWKIKFNTKAEPGKPAQEWEDQWGILDVNRVLKPGVVIPDCGGKTVSAV</sequence>
<feature type="region of interest" description="Disordered" evidence="16">
    <location>
        <begin position="419"/>
        <end position="445"/>
    </location>
</feature>
<reference evidence="18 19" key="1">
    <citation type="submission" date="2016-03" db="EMBL/GenBank/DDBJ databases">
        <title>Comparative genomics of Pseudogymnoascus destructans, the fungus causing white-nose syndrome of bats.</title>
        <authorList>
            <person name="Palmer J.M."/>
            <person name="Drees K.P."/>
            <person name="Foster J.T."/>
            <person name="Lindner D.L."/>
        </authorList>
    </citation>
    <scope>NUCLEOTIDE SEQUENCE [LARGE SCALE GENOMIC DNA]</scope>
    <source>
        <strain evidence="18 19">UAMH 10579</strain>
    </source>
</reference>
<comment type="catalytic activity">
    <reaction evidence="1">
        <text>Hydrolysis of (1-&gt;3)-beta-D-glucosidic linkages in (1-&gt;3)-beta-D-glucans.</text>
        <dbReference type="EC" id="3.2.1.39"/>
    </reaction>
</comment>
<evidence type="ECO:0000256" key="14">
    <source>
        <dbReference type="ARBA" id="ARBA00042373"/>
    </source>
</evidence>
<name>A0A1B8GB00_9PEZI</name>
<dbReference type="AlphaFoldDB" id="A0A1B8GB00"/>
<evidence type="ECO:0000256" key="12">
    <source>
        <dbReference type="ARBA" id="ARBA00023326"/>
    </source>
</evidence>
<feature type="compositionally biased region" description="Polar residues" evidence="16">
    <location>
        <begin position="82"/>
        <end position="95"/>
    </location>
</feature>
<dbReference type="GO" id="GO:0000272">
    <property type="term" value="P:polysaccharide catabolic process"/>
    <property type="evidence" value="ECO:0007669"/>
    <property type="project" value="UniProtKB-KW"/>
</dbReference>
<protein>
    <recommendedName>
        <fullName evidence="4">glucan endo-1,3-beta-D-glucosidase</fullName>
        <ecNumber evidence="4">3.2.1.39</ecNumber>
    </recommendedName>
    <alternativeName>
        <fullName evidence="15">Endo-1,3-beta-glucanase btgC</fullName>
    </alternativeName>
    <alternativeName>
        <fullName evidence="14">Laminarinase btgC</fullName>
    </alternativeName>
</protein>